<proteinExistence type="predicted"/>
<keyword evidence="2" id="KW-1185">Reference proteome</keyword>
<gene>
    <name evidence="1" type="ORF">K3G42_009022</name>
</gene>
<organism evidence="1 2">
    <name type="scientific">Sphaerodactylus townsendi</name>
    <dbReference type="NCBI Taxonomy" id="933632"/>
    <lineage>
        <taxon>Eukaryota</taxon>
        <taxon>Metazoa</taxon>
        <taxon>Chordata</taxon>
        <taxon>Craniata</taxon>
        <taxon>Vertebrata</taxon>
        <taxon>Euteleostomi</taxon>
        <taxon>Lepidosauria</taxon>
        <taxon>Squamata</taxon>
        <taxon>Bifurcata</taxon>
        <taxon>Gekkota</taxon>
        <taxon>Sphaerodactylidae</taxon>
        <taxon>Sphaerodactylus</taxon>
    </lineage>
</organism>
<reference evidence="1" key="1">
    <citation type="submission" date="2021-08" db="EMBL/GenBank/DDBJ databases">
        <title>The first chromosome-level gecko genome reveals the dynamic sex chromosomes of Neotropical dwarf geckos (Sphaerodactylidae: Sphaerodactylus).</title>
        <authorList>
            <person name="Pinto B.J."/>
            <person name="Keating S.E."/>
            <person name="Gamble T."/>
        </authorList>
    </citation>
    <scope>NUCLEOTIDE SEQUENCE</scope>
    <source>
        <strain evidence="1">TG3544</strain>
    </source>
</reference>
<comment type="caution">
    <text evidence="1">The sequence shown here is derived from an EMBL/GenBank/DDBJ whole genome shotgun (WGS) entry which is preliminary data.</text>
</comment>
<name>A0ACB8E675_9SAUR</name>
<sequence>MQSQIPTQWTCCAIIVQIRLADRVLQHSPMAKENNRTGTADAANSLLGAGIDAENGVPRQGEWRQPRPHSFGRHDASAGLANAANSCPGAGIAAENNAPCKCVEDPDWPGPAKSSIGLTRPEISGASNKASEDPGVASSLTAVPDQGIKYGKRPFDSRTQAIQGPYRVSGNVPILSVRRR</sequence>
<accession>A0ACB8E675</accession>
<evidence type="ECO:0000313" key="2">
    <source>
        <dbReference type="Proteomes" id="UP000827872"/>
    </source>
</evidence>
<dbReference type="Proteomes" id="UP000827872">
    <property type="component" value="Linkage Group LG17"/>
</dbReference>
<dbReference type="EMBL" id="CM037630">
    <property type="protein sequence ID" value="KAH7987665.1"/>
    <property type="molecule type" value="Genomic_DNA"/>
</dbReference>
<evidence type="ECO:0000313" key="1">
    <source>
        <dbReference type="EMBL" id="KAH7987665.1"/>
    </source>
</evidence>
<protein>
    <submittedName>
        <fullName evidence="1">Uncharacterized protein</fullName>
    </submittedName>
</protein>